<dbReference type="EMBL" id="BMAU01021157">
    <property type="protein sequence ID" value="GFX92664.1"/>
    <property type="molecule type" value="Genomic_DNA"/>
</dbReference>
<comment type="subcellular location">
    <subcellularLocation>
        <location evidence="1">Nucleus</location>
    </subcellularLocation>
</comment>
<dbReference type="InterPro" id="IPR002492">
    <property type="entry name" value="Transposase_Tc1-like"/>
</dbReference>
<dbReference type="AlphaFoldDB" id="A0A8X6RI36"/>
<evidence type="ECO:0000313" key="4">
    <source>
        <dbReference type="EMBL" id="GFX92664.1"/>
    </source>
</evidence>
<evidence type="ECO:0000259" key="3">
    <source>
        <dbReference type="Pfam" id="PF01498"/>
    </source>
</evidence>
<dbReference type="InterPro" id="IPR009057">
    <property type="entry name" value="Homeodomain-like_sf"/>
</dbReference>
<sequence length="107" mass="12411">MVVARCWQQWITEGRVYRRGGSGRPRNTNDREDRAIRRVATSAPTTSLASIQRHLPSSRHPVPSRETIRRRLTEVGLRSRRPLRRLPLTPHHRQCRLDFADLGQLGV</sequence>
<evidence type="ECO:0000313" key="5">
    <source>
        <dbReference type="Proteomes" id="UP000887159"/>
    </source>
</evidence>
<dbReference type="GO" id="GO:0015074">
    <property type="term" value="P:DNA integration"/>
    <property type="evidence" value="ECO:0007669"/>
    <property type="project" value="InterPro"/>
</dbReference>
<evidence type="ECO:0000256" key="2">
    <source>
        <dbReference type="SAM" id="MobiDB-lite"/>
    </source>
</evidence>
<reference evidence="4" key="1">
    <citation type="submission" date="2020-08" db="EMBL/GenBank/DDBJ databases">
        <title>Multicomponent nature underlies the extraordinary mechanical properties of spider dragline silk.</title>
        <authorList>
            <person name="Kono N."/>
            <person name="Nakamura H."/>
            <person name="Mori M."/>
            <person name="Yoshida Y."/>
            <person name="Ohtoshi R."/>
            <person name="Malay A.D."/>
            <person name="Moran D.A.P."/>
            <person name="Tomita M."/>
            <person name="Numata K."/>
            <person name="Arakawa K."/>
        </authorList>
    </citation>
    <scope>NUCLEOTIDE SEQUENCE</scope>
</reference>
<comment type="caution">
    <text evidence="4">The sequence shown here is derived from an EMBL/GenBank/DDBJ whole genome shotgun (WGS) entry which is preliminary data.</text>
</comment>
<keyword evidence="5" id="KW-1185">Reference proteome</keyword>
<feature type="domain" description="Transposase Tc1-like" evidence="3">
    <location>
        <begin position="33"/>
        <end position="100"/>
    </location>
</feature>
<name>A0A8X6RI36_TRICX</name>
<protein>
    <recommendedName>
        <fullName evidence="3">Transposase Tc1-like domain-containing protein</fullName>
    </recommendedName>
</protein>
<feature type="region of interest" description="Disordered" evidence="2">
    <location>
        <begin position="18"/>
        <end position="64"/>
    </location>
</feature>
<accession>A0A8X6RI36</accession>
<feature type="compositionally biased region" description="Basic and acidic residues" evidence="2">
    <location>
        <begin position="27"/>
        <end position="36"/>
    </location>
</feature>
<organism evidence="4 5">
    <name type="scientific">Trichonephila clavipes</name>
    <name type="common">Golden silk orbweaver</name>
    <name type="synonym">Nephila clavipes</name>
    <dbReference type="NCBI Taxonomy" id="2585209"/>
    <lineage>
        <taxon>Eukaryota</taxon>
        <taxon>Metazoa</taxon>
        <taxon>Ecdysozoa</taxon>
        <taxon>Arthropoda</taxon>
        <taxon>Chelicerata</taxon>
        <taxon>Arachnida</taxon>
        <taxon>Araneae</taxon>
        <taxon>Araneomorphae</taxon>
        <taxon>Entelegynae</taxon>
        <taxon>Araneoidea</taxon>
        <taxon>Nephilidae</taxon>
        <taxon>Trichonephila</taxon>
    </lineage>
</organism>
<dbReference type="GO" id="GO:0006313">
    <property type="term" value="P:DNA transposition"/>
    <property type="evidence" value="ECO:0007669"/>
    <property type="project" value="InterPro"/>
</dbReference>
<dbReference type="GO" id="GO:0005634">
    <property type="term" value="C:nucleus"/>
    <property type="evidence" value="ECO:0007669"/>
    <property type="project" value="UniProtKB-SubCell"/>
</dbReference>
<dbReference type="Proteomes" id="UP000887159">
    <property type="component" value="Unassembled WGS sequence"/>
</dbReference>
<dbReference type="Pfam" id="PF01498">
    <property type="entry name" value="HTH_Tnp_Tc3_2"/>
    <property type="match status" value="1"/>
</dbReference>
<evidence type="ECO:0000256" key="1">
    <source>
        <dbReference type="ARBA" id="ARBA00004123"/>
    </source>
</evidence>
<gene>
    <name evidence="4" type="ORF">TNCV_4087691</name>
</gene>
<dbReference type="SUPFAM" id="SSF46689">
    <property type="entry name" value="Homeodomain-like"/>
    <property type="match status" value="1"/>
</dbReference>
<proteinExistence type="predicted"/>
<dbReference type="GO" id="GO:0003677">
    <property type="term" value="F:DNA binding"/>
    <property type="evidence" value="ECO:0007669"/>
    <property type="project" value="InterPro"/>
</dbReference>